<comment type="catalytic activity">
    <reaction evidence="4">
        <text>biotin + L-lysyl-[protein] + ATP = N(6)-biotinyl-L-lysyl-[protein] + AMP + diphosphate + H(+)</text>
        <dbReference type="Rhea" id="RHEA:11756"/>
        <dbReference type="Rhea" id="RHEA-COMP:9752"/>
        <dbReference type="Rhea" id="RHEA-COMP:10505"/>
        <dbReference type="ChEBI" id="CHEBI:15378"/>
        <dbReference type="ChEBI" id="CHEBI:29969"/>
        <dbReference type="ChEBI" id="CHEBI:30616"/>
        <dbReference type="ChEBI" id="CHEBI:33019"/>
        <dbReference type="ChEBI" id="CHEBI:57586"/>
        <dbReference type="ChEBI" id="CHEBI:83144"/>
        <dbReference type="ChEBI" id="CHEBI:456215"/>
        <dbReference type="EC" id="6.3.4.15"/>
    </reaction>
</comment>
<dbReference type="InterPro" id="IPR004408">
    <property type="entry name" value="Biotin_CoA_COase_ligase"/>
</dbReference>
<dbReference type="CDD" id="cd16442">
    <property type="entry name" value="BPL"/>
    <property type="match status" value="1"/>
</dbReference>
<dbReference type="GO" id="GO:0004077">
    <property type="term" value="F:biotin--[biotin carboxyl-carrier protein] ligase activity"/>
    <property type="evidence" value="ECO:0007669"/>
    <property type="project" value="UniProtKB-EC"/>
</dbReference>
<dbReference type="KEGG" id="aant:HUK68_00575"/>
<reference evidence="6 7" key="1">
    <citation type="submission" date="2020-06" db="EMBL/GenBank/DDBJ databases">
        <title>Acidovorax antarctica sp. nov., isolated from Corinth ice sheet soil, Antarctic Fields Peninsula.</title>
        <authorList>
            <person name="Xu Q."/>
            <person name="Peng F."/>
        </authorList>
    </citation>
    <scope>NUCLEOTIDE SEQUENCE [LARGE SCALE GENOMIC DNA]</scope>
    <source>
        <strain evidence="6 7">16-35-5</strain>
    </source>
</reference>
<dbReference type="SUPFAM" id="SSF55681">
    <property type="entry name" value="Class II aaRS and biotin synthetases"/>
    <property type="match status" value="1"/>
</dbReference>
<sequence length="275" mass="28970">MSLPAHPIRWPAETLWQAVSPLLEGFSVEILPEIDSTNTELMRRARAGRCEPILLVTESQTAGRGRLGRQWVSGIGDSLTFSLGLPMDPVEWSGLSLAVGVSLAQSLQPQLPSAGDARARLGLKWPNDLWLEGDRKLGGILIETANGIGPGGPSRYVVIGMGLNVRAPAAEGLSTKPASLHDIDPALDAPTALGRIVPPLVQALQAFEQHGFAPVRARFAERDLLQGRVVNLSDGQSGLAQGVGPDGALLVQTDAGLRAVTSSDISVRPRTAPTA</sequence>
<dbReference type="Gene3D" id="3.30.930.10">
    <property type="entry name" value="Bira Bifunctional Protein, Domain 2"/>
    <property type="match status" value="1"/>
</dbReference>
<proteinExistence type="predicted"/>
<dbReference type="EC" id="6.3.4.15" evidence="3"/>
<evidence type="ECO:0000313" key="7">
    <source>
        <dbReference type="Proteomes" id="UP000509579"/>
    </source>
</evidence>
<dbReference type="AlphaFoldDB" id="A0A6N1WW86"/>
<dbReference type="Pfam" id="PF02237">
    <property type="entry name" value="BPL_C"/>
    <property type="match status" value="1"/>
</dbReference>
<evidence type="ECO:0000256" key="2">
    <source>
        <dbReference type="ARBA" id="ARBA00023267"/>
    </source>
</evidence>
<dbReference type="InterPro" id="IPR003142">
    <property type="entry name" value="BPL_C"/>
</dbReference>
<dbReference type="Pfam" id="PF03099">
    <property type="entry name" value="BPL_LplA_LipB"/>
    <property type="match status" value="1"/>
</dbReference>
<evidence type="ECO:0000256" key="3">
    <source>
        <dbReference type="ARBA" id="ARBA00024227"/>
    </source>
</evidence>
<dbReference type="Gene3D" id="2.30.30.100">
    <property type="match status" value="1"/>
</dbReference>
<protein>
    <recommendedName>
        <fullName evidence="3">biotin--[biotin carboxyl-carrier protein] ligase</fullName>
        <ecNumber evidence="3">6.3.4.15</ecNumber>
    </recommendedName>
</protein>
<accession>A0A6N1WW86</accession>
<evidence type="ECO:0000256" key="4">
    <source>
        <dbReference type="ARBA" id="ARBA00047846"/>
    </source>
</evidence>
<evidence type="ECO:0000256" key="1">
    <source>
        <dbReference type="ARBA" id="ARBA00022598"/>
    </source>
</evidence>
<keyword evidence="1 6" id="KW-0436">Ligase</keyword>
<dbReference type="NCBIfam" id="TIGR00121">
    <property type="entry name" value="birA_ligase"/>
    <property type="match status" value="1"/>
</dbReference>
<dbReference type="PROSITE" id="PS51733">
    <property type="entry name" value="BPL_LPL_CATALYTIC"/>
    <property type="match status" value="1"/>
</dbReference>
<dbReference type="PANTHER" id="PTHR12835:SF5">
    <property type="entry name" value="BIOTIN--PROTEIN LIGASE"/>
    <property type="match status" value="1"/>
</dbReference>
<feature type="domain" description="BPL/LPL catalytic" evidence="5">
    <location>
        <begin position="9"/>
        <end position="208"/>
    </location>
</feature>
<dbReference type="GO" id="GO:0005737">
    <property type="term" value="C:cytoplasm"/>
    <property type="evidence" value="ECO:0007669"/>
    <property type="project" value="TreeGrafter"/>
</dbReference>
<evidence type="ECO:0000313" key="6">
    <source>
        <dbReference type="EMBL" id="QKV51504.1"/>
    </source>
</evidence>
<dbReference type="PANTHER" id="PTHR12835">
    <property type="entry name" value="BIOTIN PROTEIN LIGASE"/>
    <property type="match status" value="1"/>
</dbReference>
<dbReference type="InterPro" id="IPR004143">
    <property type="entry name" value="BPL_LPL_catalytic"/>
</dbReference>
<dbReference type="EMBL" id="CP054840">
    <property type="protein sequence ID" value="QKV51504.1"/>
    <property type="molecule type" value="Genomic_DNA"/>
</dbReference>
<keyword evidence="2" id="KW-0092">Biotin</keyword>
<dbReference type="Proteomes" id="UP000509579">
    <property type="component" value="Chromosome"/>
</dbReference>
<gene>
    <name evidence="6" type="ORF">HUK68_00575</name>
</gene>
<name>A0A6N1WW86_9BURK</name>
<evidence type="ECO:0000259" key="5">
    <source>
        <dbReference type="PROSITE" id="PS51733"/>
    </source>
</evidence>
<organism evidence="6 7">
    <name type="scientific">Comamonas antarctica</name>
    <dbReference type="NCBI Taxonomy" id="2743470"/>
    <lineage>
        <taxon>Bacteria</taxon>
        <taxon>Pseudomonadati</taxon>
        <taxon>Pseudomonadota</taxon>
        <taxon>Betaproteobacteria</taxon>
        <taxon>Burkholderiales</taxon>
        <taxon>Comamonadaceae</taxon>
        <taxon>Comamonas</taxon>
    </lineage>
</organism>
<dbReference type="InterPro" id="IPR045864">
    <property type="entry name" value="aa-tRNA-synth_II/BPL/LPL"/>
</dbReference>
<keyword evidence="7" id="KW-1185">Reference proteome</keyword>
<dbReference type="RefSeq" id="WP_175502440.1">
    <property type="nucleotide sequence ID" value="NZ_CP054840.1"/>
</dbReference>